<sequence length="325" mass="37579">MAVTKDPNRSDRKKWNVIFNGLVTMIEKQQSQLQILQDRLKSQHDRWVSDFNLIKQQRSQIRRINKLREMERTVESAKAEMLLSVKQTECLMHKLVLENTQSDLEGFKEWFDLLSRKCAEPKEPLEKELRKLKHENEKLKSKNTSEVDALLKERDFVWNQFKTLETDLTDKLKNKEAEAEQQDTKIKSLLAGMEEFQASNKEKDDLIANLQSKMIKLEADSLMKSEEISLLSRELESVKKSKSDPVTPLLRGCTVETRRMQLGGKNSITHNRIVTERKELNSSQVARGSRNSKRKTGESSSNSGIPRLMTSSFKAPKVKSSPRFS</sequence>
<evidence type="ECO:0000256" key="1">
    <source>
        <dbReference type="SAM" id="Coils"/>
    </source>
</evidence>
<dbReference type="PANTHER" id="PTHR35992">
    <property type="entry name" value="CYTOMATRIX PROTEIN-LIKE PROTEIN"/>
    <property type="match status" value="1"/>
</dbReference>
<feature type="coiled-coil region" evidence="1">
    <location>
        <begin position="122"/>
        <end position="220"/>
    </location>
</feature>
<name>A0AAD8MX77_9APIA</name>
<protein>
    <submittedName>
        <fullName evidence="3">Uncharacterized protein</fullName>
    </submittedName>
</protein>
<evidence type="ECO:0000256" key="2">
    <source>
        <dbReference type="SAM" id="MobiDB-lite"/>
    </source>
</evidence>
<reference evidence="3" key="2">
    <citation type="submission" date="2023-05" db="EMBL/GenBank/DDBJ databases">
        <authorList>
            <person name="Schelkunov M.I."/>
        </authorList>
    </citation>
    <scope>NUCLEOTIDE SEQUENCE</scope>
    <source>
        <strain evidence="3">Hsosn_3</strain>
        <tissue evidence="3">Leaf</tissue>
    </source>
</reference>
<evidence type="ECO:0000313" key="3">
    <source>
        <dbReference type="EMBL" id="KAK1388531.1"/>
    </source>
</evidence>
<evidence type="ECO:0000313" key="4">
    <source>
        <dbReference type="Proteomes" id="UP001237642"/>
    </source>
</evidence>
<reference evidence="3" key="1">
    <citation type="submission" date="2023-02" db="EMBL/GenBank/DDBJ databases">
        <title>Genome of toxic invasive species Heracleum sosnowskyi carries increased number of genes despite the absence of recent whole-genome duplications.</title>
        <authorList>
            <person name="Schelkunov M."/>
            <person name="Shtratnikova V."/>
            <person name="Makarenko M."/>
            <person name="Klepikova A."/>
            <person name="Omelchenko D."/>
            <person name="Novikova G."/>
            <person name="Obukhova E."/>
            <person name="Bogdanov V."/>
            <person name="Penin A."/>
            <person name="Logacheva M."/>
        </authorList>
    </citation>
    <scope>NUCLEOTIDE SEQUENCE</scope>
    <source>
        <strain evidence="3">Hsosn_3</strain>
        <tissue evidence="3">Leaf</tissue>
    </source>
</reference>
<proteinExistence type="predicted"/>
<dbReference type="AlphaFoldDB" id="A0AAD8MX77"/>
<dbReference type="EMBL" id="JAUIZM010000004">
    <property type="protein sequence ID" value="KAK1388531.1"/>
    <property type="molecule type" value="Genomic_DNA"/>
</dbReference>
<feature type="region of interest" description="Disordered" evidence="2">
    <location>
        <begin position="276"/>
        <end position="325"/>
    </location>
</feature>
<dbReference type="Proteomes" id="UP001237642">
    <property type="component" value="Unassembled WGS sequence"/>
</dbReference>
<accession>A0AAD8MX77</accession>
<organism evidence="3 4">
    <name type="scientific">Heracleum sosnowskyi</name>
    <dbReference type="NCBI Taxonomy" id="360622"/>
    <lineage>
        <taxon>Eukaryota</taxon>
        <taxon>Viridiplantae</taxon>
        <taxon>Streptophyta</taxon>
        <taxon>Embryophyta</taxon>
        <taxon>Tracheophyta</taxon>
        <taxon>Spermatophyta</taxon>
        <taxon>Magnoliopsida</taxon>
        <taxon>eudicotyledons</taxon>
        <taxon>Gunneridae</taxon>
        <taxon>Pentapetalae</taxon>
        <taxon>asterids</taxon>
        <taxon>campanulids</taxon>
        <taxon>Apiales</taxon>
        <taxon>Apiaceae</taxon>
        <taxon>Apioideae</taxon>
        <taxon>apioid superclade</taxon>
        <taxon>Tordylieae</taxon>
        <taxon>Tordyliinae</taxon>
        <taxon>Heracleum</taxon>
    </lineage>
</organism>
<keyword evidence="1" id="KW-0175">Coiled coil</keyword>
<dbReference type="PANTHER" id="PTHR35992:SF1">
    <property type="entry name" value="CYTOMATRIX PROTEIN-LIKE PROTEIN"/>
    <property type="match status" value="1"/>
</dbReference>
<keyword evidence="4" id="KW-1185">Reference proteome</keyword>
<feature type="compositionally biased region" description="Polar residues" evidence="2">
    <location>
        <begin position="298"/>
        <end position="313"/>
    </location>
</feature>
<gene>
    <name evidence="3" type="ORF">POM88_016709</name>
</gene>
<comment type="caution">
    <text evidence="3">The sequence shown here is derived from an EMBL/GenBank/DDBJ whole genome shotgun (WGS) entry which is preliminary data.</text>
</comment>